<feature type="domain" description="FMN-dependent dehydrogenase" evidence="8">
    <location>
        <begin position="166"/>
        <end position="202"/>
    </location>
</feature>
<dbReference type="InterPro" id="IPR013785">
    <property type="entry name" value="Aldolase_TIM"/>
</dbReference>
<name>A0A2N9HN23_FAGSY</name>
<keyword evidence="5" id="KW-0288">FMN</keyword>
<dbReference type="GO" id="GO:0003973">
    <property type="term" value="F:(S)-2-hydroxy-acid oxidase activity"/>
    <property type="evidence" value="ECO:0007669"/>
    <property type="project" value="UniProtKB-EC"/>
</dbReference>
<evidence type="ECO:0000256" key="5">
    <source>
        <dbReference type="ARBA" id="ARBA00022643"/>
    </source>
</evidence>
<dbReference type="GO" id="GO:0009854">
    <property type="term" value="P:oxidative photosynthetic carbon pathway"/>
    <property type="evidence" value="ECO:0007669"/>
    <property type="project" value="UniProtKB-KW"/>
</dbReference>
<keyword evidence="4" id="KW-0285">Flavoprotein</keyword>
<dbReference type="AlphaFoldDB" id="A0A2N9HN23"/>
<reference evidence="9" key="1">
    <citation type="submission" date="2018-02" db="EMBL/GenBank/DDBJ databases">
        <authorList>
            <person name="Cohen D.B."/>
            <person name="Kent A.D."/>
        </authorList>
    </citation>
    <scope>NUCLEOTIDE SEQUENCE</scope>
</reference>
<sequence length="257" mass="27309">MIILCFNWTWNPLFPALCEYATVSDASAAGTIMTNDSGIASYVAGQIDHSLSWKGVKWLAVQAGAAGIIVSNHGAHHLDYVPATILALEEIGHPVVFSLAAEGEVGVRKVLQMLRDDQVDTETGEYATVRDVSTAGTIMTNDSGIASYVVGQIDRSLSWKVCQIGPTARLAVQAGAAGIIVSNHGARHLDYVPATILALEEIGRPVVFSLAAEGEVGVRKVLQMLRDESIRAGFEAGSGHINFFIETALLNRSGMSC</sequence>
<feature type="signal peptide" evidence="7">
    <location>
        <begin position="1"/>
        <end position="18"/>
    </location>
</feature>
<dbReference type="InterPro" id="IPR000262">
    <property type="entry name" value="FMN-dep_DH"/>
</dbReference>
<dbReference type="PANTHER" id="PTHR10578:SF107">
    <property type="entry name" value="2-HYDROXYACID OXIDASE 1"/>
    <property type="match status" value="1"/>
</dbReference>
<protein>
    <recommendedName>
        <fullName evidence="8">FMN-dependent dehydrogenase domain-containing protein</fullName>
    </recommendedName>
</protein>
<comment type="cofactor">
    <cofactor evidence="1">
        <name>FMN</name>
        <dbReference type="ChEBI" id="CHEBI:58210"/>
    </cofactor>
</comment>
<evidence type="ECO:0000256" key="3">
    <source>
        <dbReference type="ARBA" id="ARBA00022594"/>
    </source>
</evidence>
<keyword evidence="7" id="KW-0732">Signal</keyword>
<evidence type="ECO:0000256" key="7">
    <source>
        <dbReference type="SAM" id="SignalP"/>
    </source>
</evidence>
<dbReference type="Pfam" id="PF01070">
    <property type="entry name" value="FMN_dh"/>
    <property type="match status" value="2"/>
</dbReference>
<accession>A0A2N9HN23</accession>
<dbReference type="Gene3D" id="3.20.20.70">
    <property type="entry name" value="Aldolase class I"/>
    <property type="match status" value="2"/>
</dbReference>
<dbReference type="EMBL" id="OIVN01003713">
    <property type="protein sequence ID" value="SPD13111.1"/>
    <property type="molecule type" value="Genomic_DNA"/>
</dbReference>
<evidence type="ECO:0000313" key="9">
    <source>
        <dbReference type="EMBL" id="SPD13111.1"/>
    </source>
</evidence>
<gene>
    <name evidence="9" type="ORF">FSB_LOCUS40993</name>
</gene>
<dbReference type="SUPFAM" id="SSF51412">
    <property type="entry name" value="Inosine monophosphate dehydrogenase (IMPDH)"/>
    <property type="match status" value="2"/>
</dbReference>
<evidence type="ECO:0000256" key="6">
    <source>
        <dbReference type="ARBA" id="ARBA00036241"/>
    </source>
</evidence>
<comment type="catalytic activity">
    <reaction evidence="6">
        <text>glycolate + O2 = glyoxylate + H2O2</text>
        <dbReference type="Rhea" id="RHEA:25311"/>
        <dbReference type="ChEBI" id="CHEBI:15379"/>
        <dbReference type="ChEBI" id="CHEBI:16240"/>
        <dbReference type="ChEBI" id="CHEBI:29805"/>
        <dbReference type="ChEBI" id="CHEBI:36655"/>
        <dbReference type="EC" id="1.1.3.15"/>
    </reaction>
    <physiologicalReaction direction="left-to-right" evidence="6">
        <dbReference type="Rhea" id="RHEA:25312"/>
    </physiologicalReaction>
</comment>
<feature type="domain" description="FMN-dependent dehydrogenase" evidence="8">
    <location>
        <begin position="60"/>
        <end position="91"/>
    </location>
</feature>
<evidence type="ECO:0000256" key="1">
    <source>
        <dbReference type="ARBA" id="ARBA00001917"/>
    </source>
</evidence>
<keyword evidence="3" id="KW-0323">Glycolate pathway</keyword>
<evidence type="ECO:0000256" key="2">
    <source>
        <dbReference type="ARBA" id="ARBA00004923"/>
    </source>
</evidence>
<evidence type="ECO:0000259" key="8">
    <source>
        <dbReference type="Pfam" id="PF01070"/>
    </source>
</evidence>
<feature type="chain" id="PRO_5014886559" description="FMN-dependent dehydrogenase domain-containing protein" evidence="7">
    <location>
        <begin position="19"/>
        <end position="257"/>
    </location>
</feature>
<proteinExistence type="predicted"/>
<dbReference type="PANTHER" id="PTHR10578">
    <property type="entry name" value="S -2-HYDROXY-ACID OXIDASE-RELATED"/>
    <property type="match status" value="1"/>
</dbReference>
<evidence type="ECO:0000256" key="4">
    <source>
        <dbReference type="ARBA" id="ARBA00022630"/>
    </source>
</evidence>
<organism evidence="9">
    <name type="scientific">Fagus sylvatica</name>
    <name type="common">Beechnut</name>
    <dbReference type="NCBI Taxonomy" id="28930"/>
    <lineage>
        <taxon>Eukaryota</taxon>
        <taxon>Viridiplantae</taxon>
        <taxon>Streptophyta</taxon>
        <taxon>Embryophyta</taxon>
        <taxon>Tracheophyta</taxon>
        <taxon>Spermatophyta</taxon>
        <taxon>Magnoliopsida</taxon>
        <taxon>eudicotyledons</taxon>
        <taxon>Gunneridae</taxon>
        <taxon>Pentapetalae</taxon>
        <taxon>rosids</taxon>
        <taxon>fabids</taxon>
        <taxon>Fagales</taxon>
        <taxon>Fagaceae</taxon>
        <taxon>Fagus</taxon>
    </lineage>
</organism>
<comment type="pathway">
    <text evidence="2">Photosynthesis; photorespiration; glycine from 2-phosphoglycolate: step 2/3.</text>
</comment>